<dbReference type="SMART" id="SM00388">
    <property type="entry name" value="HisKA"/>
    <property type="match status" value="1"/>
</dbReference>
<dbReference type="PROSITE" id="PS50109">
    <property type="entry name" value="HIS_KIN"/>
    <property type="match status" value="1"/>
</dbReference>
<dbReference type="Proteomes" id="UP000244173">
    <property type="component" value="Chromosome"/>
</dbReference>
<evidence type="ECO:0000259" key="12">
    <source>
        <dbReference type="PROSITE" id="PS50109"/>
    </source>
</evidence>
<keyword evidence="10 11" id="KW-0472">Membrane</keyword>
<reference evidence="14 15" key="1">
    <citation type="submission" date="2018-04" db="EMBL/GenBank/DDBJ databases">
        <title>Denitrifier Microvirgula.</title>
        <authorList>
            <person name="Anderson E."/>
            <person name="Jang J."/>
            <person name="Ishii S."/>
        </authorList>
    </citation>
    <scope>NUCLEOTIDE SEQUENCE [LARGE SCALE GENOMIC DNA]</scope>
    <source>
        <strain evidence="14 15">BE2.4</strain>
    </source>
</reference>
<dbReference type="Gene3D" id="3.30.565.10">
    <property type="entry name" value="Histidine kinase-like ATPase, C-terminal domain"/>
    <property type="match status" value="1"/>
</dbReference>
<evidence type="ECO:0000256" key="9">
    <source>
        <dbReference type="ARBA" id="ARBA00023012"/>
    </source>
</evidence>
<organism evidence="14 15">
    <name type="scientific">Microvirgula aerodenitrificans</name>
    <dbReference type="NCBI Taxonomy" id="57480"/>
    <lineage>
        <taxon>Bacteria</taxon>
        <taxon>Pseudomonadati</taxon>
        <taxon>Pseudomonadota</taxon>
        <taxon>Betaproteobacteria</taxon>
        <taxon>Neisseriales</taxon>
        <taxon>Aquaspirillaceae</taxon>
        <taxon>Microvirgula</taxon>
    </lineage>
</organism>
<keyword evidence="5" id="KW-0808">Transferase</keyword>
<dbReference type="GO" id="GO:0005886">
    <property type="term" value="C:plasma membrane"/>
    <property type="evidence" value="ECO:0007669"/>
    <property type="project" value="TreeGrafter"/>
</dbReference>
<protein>
    <recommendedName>
        <fullName evidence="3">histidine kinase</fullName>
        <ecNumber evidence="3">2.7.13.3</ecNumber>
    </recommendedName>
</protein>
<accession>A0A2S0P798</accession>
<evidence type="ECO:0000256" key="11">
    <source>
        <dbReference type="SAM" id="Phobius"/>
    </source>
</evidence>
<keyword evidence="6 11" id="KW-0812">Transmembrane</keyword>
<evidence type="ECO:0000256" key="10">
    <source>
        <dbReference type="ARBA" id="ARBA00023136"/>
    </source>
</evidence>
<gene>
    <name evidence="14" type="ORF">DAI18_03530</name>
</gene>
<name>A0A2S0P798_9NEIS</name>
<feature type="transmembrane region" description="Helical" evidence="11">
    <location>
        <begin position="173"/>
        <end position="191"/>
    </location>
</feature>
<dbReference type="Pfam" id="PF08521">
    <property type="entry name" value="2CSK_N"/>
    <property type="match status" value="1"/>
</dbReference>
<dbReference type="InterPro" id="IPR050428">
    <property type="entry name" value="TCS_sensor_his_kinase"/>
</dbReference>
<dbReference type="RefSeq" id="WP_107888757.1">
    <property type="nucleotide sequence ID" value="NZ_CP028519.1"/>
</dbReference>
<dbReference type="STRING" id="1122240.GCA_000620105_00447"/>
<evidence type="ECO:0000256" key="6">
    <source>
        <dbReference type="ARBA" id="ARBA00022692"/>
    </source>
</evidence>
<keyword evidence="7 14" id="KW-0418">Kinase</keyword>
<keyword evidence="15" id="KW-1185">Reference proteome</keyword>
<keyword evidence="4" id="KW-0597">Phosphoprotein</keyword>
<evidence type="ECO:0000313" key="15">
    <source>
        <dbReference type="Proteomes" id="UP000244173"/>
    </source>
</evidence>
<sequence>MTLSSLRLKLAVWLLLPLLVLLGFDAWLTYQRAMGTANMAFDRTLFTSAKAIAEGVRLDGNRLQVDLPYLALELFEANSQGRVFYRVAEDNGSTLTGYADLPLPAGNGPPDFRPQYYEAPFRDDTLRLIALRQPVYDVSRGSHRSVWVLVGETPELRRQLAREILIGSLQQEVVLVSLALAIVLFAIGHGLKPLDRLSAALGAQRGDRLQALDTRDLPTEIRPLVTALNRHVERMQQMLSARRRFFDDAAHQLKTPLAVIQAQTELALREQDPAVLHQRLRGQLHTLHQASHGVQQLLSLSRLEPDSGLVATSEPVDLAALARDVALEWSPVARRHGIDLGYDGAQHAWMEGQPALLQEMIGNLIDNAIRHAGPRLTVAVTTSSDGPRLAVIDNGPGIAPAERDKVFSRFYRVAGTRADGSGLGLAIVREIAHRHAARIRLDDTPGGGLTVHVSFAGHPAPP</sequence>
<dbReference type="InterPro" id="IPR004358">
    <property type="entry name" value="Sig_transdc_His_kin-like_C"/>
</dbReference>
<dbReference type="CDD" id="cd00082">
    <property type="entry name" value="HisKA"/>
    <property type="match status" value="1"/>
</dbReference>
<dbReference type="OrthoDB" id="8583694at2"/>
<dbReference type="PROSITE" id="PS50885">
    <property type="entry name" value="HAMP"/>
    <property type="match status" value="1"/>
</dbReference>
<dbReference type="PRINTS" id="PR00344">
    <property type="entry name" value="BCTRLSENSOR"/>
</dbReference>
<dbReference type="InterPro" id="IPR003660">
    <property type="entry name" value="HAMP_dom"/>
</dbReference>
<proteinExistence type="predicted"/>
<dbReference type="SUPFAM" id="SSF47384">
    <property type="entry name" value="Homodimeric domain of signal transducing histidine kinase"/>
    <property type="match status" value="1"/>
</dbReference>
<keyword evidence="9" id="KW-0902">Two-component regulatory system</keyword>
<dbReference type="KEGG" id="maer:DAI18_03530"/>
<dbReference type="PANTHER" id="PTHR45436">
    <property type="entry name" value="SENSOR HISTIDINE KINASE YKOH"/>
    <property type="match status" value="1"/>
</dbReference>
<comment type="catalytic activity">
    <reaction evidence="1">
        <text>ATP + protein L-histidine = ADP + protein N-phospho-L-histidine.</text>
        <dbReference type="EC" id="2.7.13.3"/>
    </reaction>
</comment>
<evidence type="ECO:0000256" key="3">
    <source>
        <dbReference type="ARBA" id="ARBA00012438"/>
    </source>
</evidence>
<dbReference type="InterPro" id="IPR036890">
    <property type="entry name" value="HATPase_C_sf"/>
</dbReference>
<feature type="domain" description="Histidine kinase" evidence="12">
    <location>
        <begin position="248"/>
        <end position="459"/>
    </location>
</feature>
<dbReference type="PANTHER" id="PTHR45436:SF1">
    <property type="entry name" value="SENSOR PROTEIN QSEC"/>
    <property type="match status" value="1"/>
</dbReference>
<dbReference type="InterPro" id="IPR036097">
    <property type="entry name" value="HisK_dim/P_sf"/>
</dbReference>
<dbReference type="InterPro" id="IPR003661">
    <property type="entry name" value="HisK_dim/P_dom"/>
</dbReference>
<dbReference type="Gene3D" id="1.10.287.130">
    <property type="match status" value="1"/>
</dbReference>
<dbReference type="InterPro" id="IPR005467">
    <property type="entry name" value="His_kinase_dom"/>
</dbReference>
<evidence type="ECO:0000259" key="13">
    <source>
        <dbReference type="PROSITE" id="PS50885"/>
    </source>
</evidence>
<keyword evidence="8 11" id="KW-1133">Transmembrane helix</keyword>
<evidence type="ECO:0000256" key="7">
    <source>
        <dbReference type="ARBA" id="ARBA00022777"/>
    </source>
</evidence>
<dbReference type="EMBL" id="CP028519">
    <property type="protein sequence ID" value="AVY93212.1"/>
    <property type="molecule type" value="Genomic_DNA"/>
</dbReference>
<dbReference type="SMART" id="SM00387">
    <property type="entry name" value="HATPase_c"/>
    <property type="match status" value="1"/>
</dbReference>
<dbReference type="SUPFAM" id="SSF55874">
    <property type="entry name" value="ATPase domain of HSP90 chaperone/DNA topoisomerase II/histidine kinase"/>
    <property type="match status" value="1"/>
</dbReference>
<dbReference type="GO" id="GO:0000155">
    <property type="term" value="F:phosphorelay sensor kinase activity"/>
    <property type="evidence" value="ECO:0007669"/>
    <property type="project" value="InterPro"/>
</dbReference>
<evidence type="ECO:0000256" key="8">
    <source>
        <dbReference type="ARBA" id="ARBA00022989"/>
    </source>
</evidence>
<comment type="subcellular location">
    <subcellularLocation>
        <location evidence="2">Membrane</location>
    </subcellularLocation>
</comment>
<evidence type="ECO:0000256" key="2">
    <source>
        <dbReference type="ARBA" id="ARBA00004370"/>
    </source>
</evidence>
<dbReference type="EC" id="2.7.13.3" evidence="3"/>
<dbReference type="Pfam" id="PF02518">
    <property type="entry name" value="HATPase_c"/>
    <property type="match status" value="1"/>
</dbReference>
<evidence type="ECO:0000256" key="1">
    <source>
        <dbReference type="ARBA" id="ARBA00000085"/>
    </source>
</evidence>
<dbReference type="InterPro" id="IPR013727">
    <property type="entry name" value="2CSK_N"/>
</dbReference>
<feature type="domain" description="HAMP" evidence="13">
    <location>
        <begin position="188"/>
        <end position="240"/>
    </location>
</feature>
<dbReference type="CDD" id="cd00075">
    <property type="entry name" value="HATPase"/>
    <property type="match status" value="1"/>
</dbReference>
<evidence type="ECO:0000256" key="5">
    <source>
        <dbReference type="ARBA" id="ARBA00022679"/>
    </source>
</evidence>
<evidence type="ECO:0000256" key="4">
    <source>
        <dbReference type="ARBA" id="ARBA00022553"/>
    </source>
</evidence>
<dbReference type="AlphaFoldDB" id="A0A2S0P798"/>
<dbReference type="Pfam" id="PF00512">
    <property type="entry name" value="HisKA"/>
    <property type="match status" value="1"/>
</dbReference>
<evidence type="ECO:0000313" key="14">
    <source>
        <dbReference type="EMBL" id="AVY93212.1"/>
    </source>
</evidence>
<dbReference type="InterPro" id="IPR003594">
    <property type="entry name" value="HATPase_dom"/>
</dbReference>